<dbReference type="InterPro" id="IPR000504">
    <property type="entry name" value="RRM_dom"/>
</dbReference>
<keyword evidence="9" id="KW-1185">Reference proteome</keyword>
<evidence type="ECO:0000256" key="1">
    <source>
        <dbReference type="ARBA" id="ARBA00004123"/>
    </source>
</evidence>
<dbReference type="GO" id="GO:0098687">
    <property type="term" value="C:chromosomal region"/>
    <property type="evidence" value="ECO:0007669"/>
    <property type="project" value="UniProtKB-ARBA"/>
</dbReference>
<evidence type="ECO:0000256" key="3">
    <source>
        <dbReference type="ARBA" id="ARBA00022884"/>
    </source>
</evidence>
<comment type="subcellular location">
    <subcellularLocation>
        <location evidence="1">Nucleus</location>
    </subcellularLocation>
</comment>
<name>A0A0N4TSD2_BRUPA</name>
<dbReference type="WBParaSite" id="BPAG_0001160101-mRNA-1">
    <property type="protein sequence ID" value="BPAG_0001160101-mRNA-1"/>
    <property type="gene ID" value="BPAG_0001160101"/>
</dbReference>
<dbReference type="Gene3D" id="3.30.70.330">
    <property type="match status" value="2"/>
</dbReference>
<evidence type="ECO:0000256" key="4">
    <source>
        <dbReference type="ARBA" id="ARBA00023242"/>
    </source>
</evidence>
<dbReference type="InterPro" id="IPR035979">
    <property type="entry name" value="RBD_domain_sf"/>
</dbReference>
<dbReference type="PANTHER" id="PTHR48033:SF17">
    <property type="entry name" value="RRM DOMAIN-CONTAINING PROTEIN"/>
    <property type="match status" value="1"/>
</dbReference>
<dbReference type="InterPro" id="IPR012677">
    <property type="entry name" value="Nucleotide-bd_a/b_plait_sf"/>
</dbReference>
<feature type="domain" description="RRM" evidence="7">
    <location>
        <begin position="199"/>
        <end position="273"/>
    </location>
</feature>
<dbReference type="GO" id="GO:0000785">
    <property type="term" value="C:chromatin"/>
    <property type="evidence" value="ECO:0007669"/>
    <property type="project" value="TreeGrafter"/>
</dbReference>
<keyword evidence="3 5" id="KW-0694">RNA-binding</keyword>
<dbReference type="FunFam" id="3.30.70.330:FF:000040">
    <property type="entry name" value="Heterogeneous nuclear ribonucleoprotein A2/B1"/>
    <property type="match status" value="1"/>
</dbReference>
<organism evidence="10">
    <name type="scientific">Brugia pahangi</name>
    <name type="common">Filarial nematode worm</name>
    <dbReference type="NCBI Taxonomy" id="6280"/>
    <lineage>
        <taxon>Eukaryota</taxon>
        <taxon>Metazoa</taxon>
        <taxon>Ecdysozoa</taxon>
        <taxon>Nematoda</taxon>
        <taxon>Chromadorea</taxon>
        <taxon>Rhabditida</taxon>
        <taxon>Spirurina</taxon>
        <taxon>Spiruromorpha</taxon>
        <taxon>Filarioidea</taxon>
        <taxon>Onchocercidae</taxon>
        <taxon>Brugia</taxon>
    </lineage>
</organism>
<evidence type="ECO:0000313" key="8">
    <source>
        <dbReference type="EMBL" id="VDN92749.1"/>
    </source>
</evidence>
<feature type="compositionally biased region" description="Basic and acidic residues" evidence="6">
    <location>
        <begin position="377"/>
        <end position="387"/>
    </location>
</feature>
<evidence type="ECO:0000313" key="10">
    <source>
        <dbReference type="WBParaSite" id="BPAG_0001160101-mRNA-1"/>
    </source>
</evidence>
<reference evidence="8 9" key="2">
    <citation type="submission" date="2018-11" db="EMBL/GenBank/DDBJ databases">
        <authorList>
            <consortium name="Pathogen Informatics"/>
        </authorList>
    </citation>
    <scope>NUCLEOTIDE SEQUENCE [LARGE SCALE GENOMIC DNA]</scope>
</reference>
<evidence type="ECO:0000313" key="9">
    <source>
        <dbReference type="Proteomes" id="UP000278627"/>
    </source>
</evidence>
<dbReference type="EMBL" id="UZAD01013237">
    <property type="protein sequence ID" value="VDN92749.1"/>
    <property type="molecule type" value="Genomic_DNA"/>
</dbReference>
<feature type="domain" description="RRM" evidence="7">
    <location>
        <begin position="98"/>
        <end position="181"/>
    </location>
</feature>
<gene>
    <name evidence="8" type="ORF">BPAG_LOCUS11563</name>
</gene>
<feature type="region of interest" description="Disordered" evidence="6">
    <location>
        <begin position="370"/>
        <end position="408"/>
    </location>
</feature>
<dbReference type="GO" id="GO:0003723">
    <property type="term" value="F:RNA binding"/>
    <property type="evidence" value="ECO:0007669"/>
    <property type="project" value="UniProtKB-UniRule"/>
</dbReference>
<accession>A0A0N4TSD2</accession>
<evidence type="ECO:0000256" key="5">
    <source>
        <dbReference type="PROSITE-ProRule" id="PRU00176"/>
    </source>
</evidence>
<dbReference type="SMART" id="SM00360">
    <property type="entry name" value="RRM"/>
    <property type="match status" value="2"/>
</dbReference>
<dbReference type="PROSITE" id="PS50102">
    <property type="entry name" value="RRM"/>
    <property type="match status" value="2"/>
</dbReference>
<dbReference type="AlphaFoldDB" id="A0A0N4TSD2"/>
<dbReference type="Pfam" id="PF00076">
    <property type="entry name" value="RRM_1"/>
    <property type="match status" value="2"/>
</dbReference>
<proteinExistence type="predicted"/>
<protein>
    <submittedName>
        <fullName evidence="10">RRM domain-containing protein</fullName>
    </submittedName>
</protein>
<keyword evidence="4" id="KW-0539">Nucleus</keyword>
<dbReference type="GO" id="GO:0010468">
    <property type="term" value="P:regulation of gene expression"/>
    <property type="evidence" value="ECO:0007669"/>
    <property type="project" value="TreeGrafter"/>
</dbReference>
<dbReference type="Proteomes" id="UP000278627">
    <property type="component" value="Unassembled WGS sequence"/>
</dbReference>
<feature type="compositionally biased region" description="Basic residues" evidence="6">
    <location>
        <begin position="388"/>
        <end position="408"/>
    </location>
</feature>
<dbReference type="GO" id="GO:0005654">
    <property type="term" value="C:nucleoplasm"/>
    <property type="evidence" value="ECO:0007669"/>
    <property type="project" value="TreeGrafter"/>
</dbReference>
<dbReference type="SUPFAM" id="SSF54928">
    <property type="entry name" value="RNA-binding domain, RBD"/>
    <property type="match status" value="2"/>
</dbReference>
<reference evidence="10" key="1">
    <citation type="submission" date="2017-02" db="UniProtKB">
        <authorList>
            <consortium name="WormBaseParasite"/>
        </authorList>
    </citation>
    <scope>IDENTIFICATION</scope>
</reference>
<dbReference type="PANTHER" id="PTHR48033">
    <property type="entry name" value="RNA-BINDING (RRM/RBD/RNP MOTIFS) FAMILY PROTEIN"/>
    <property type="match status" value="1"/>
</dbReference>
<sequence>MVELKPHIMLRVNVGRRKCRPSGWKESNMFSPVYSSGGVHVPHPMFMSLQGVPNAPRMSYVPALHPFPFPSFTPNTFPPLHRNGILVHYNSECPPQPRKLFIGGLSHETTDEQLRQYYSQWGTVVDCIVIRDPQTKYSRGFGFVTFATIQMAEAAMADRPHTINNKVVDPKRAIPREQMSPLLPNHPPSFLEIEPDPGCKLSLSGIHWAWHTVDDLRQYFDNFGTVEQVEILGNPRGLGFVVFENKSSADKCLEHGKIHIINGQKCEITVSSISVYRNPIEHSIYQRNDTYDGNDSEIIDEQADSASASGHETPDDGSVKALENGFSNSLNFVETGNACTSCDVDIAEKLNANDGNKKVIKLSKIEKEDVNSNSIKEMGDKKDANDKRNKKIPILKTDKKKIKKASKN</sequence>
<keyword evidence="2" id="KW-0677">Repeat</keyword>
<evidence type="ECO:0000256" key="2">
    <source>
        <dbReference type="ARBA" id="ARBA00022737"/>
    </source>
</evidence>
<dbReference type="STRING" id="6280.A0A0N4TSD2"/>
<evidence type="ECO:0000259" key="7">
    <source>
        <dbReference type="PROSITE" id="PS50102"/>
    </source>
</evidence>
<evidence type="ECO:0000256" key="6">
    <source>
        <dbReference type="SAM" id="MobiDB-lite"/>
    </source>
</evidence>